<gene>
    <name evidence="2" type="ORF">GSOID_T00024487001</name>
</gene>
<dbReference type="AlphaFoldDB" id="E4YG39"/>
<dbReference type="EMBL" id="FN654510">
    <property type="protein sequence ID" value="CBY34463.1"/>
    <property type="molecule type" value="Genomic_DNA"/>
</dbReference>
<evidence type="ECO:0000256" key="1">
    <source>
        <dbReference type="SAM" id="SignalP"/>
    </source>
</evidence>
<evidence type="ECO:0000313" key="2">
    <source>
        <dbReference type="EMBL" id="CBY34463.1"/>
    </source>
</evidence>
<organism evidence="2">
    <name type="scientific">Oikopleura dioica</name>
    <name type="common">Tunicate</name>
    <dbReference type="NCBI Taxonomy" id="34765"/>
    <lineage>
        <taxon>Eukaryota</taxon>
        <taxon>Metazoa</taxon>
        <taxon>Chordata</taxon>
        <taxon>Tunicata</taxon>
        <taxon>Appendicularia</taxon>
        <taxon>Copelata</taxon>
        <taxon>Oikopleuridae</taxon>
        <taxon>Oikopleura</taxon>
    </lineage>
</organism>
<protein>
    <submittedName>
        <fullName evidence="2">Uncharacterized protein</fullName>
    </submittedName>
</protein>
<accession>E4YG39</accession>
<proteinExistence type="predicted"/>
<feature type="signal peptide" evidence="1">
    <location>
        <begin position="1"/>
        <end position="20"/>
    </location>
</feature>
<name>E4YG39_OIKDI</name>
<dbReference type="Proteomes" id="UP000011014">
    <property type="component" value="Unassembled WGS sequence"/>
</dbReference>
<keyword evidence="1" id="KW-0732">Signal</keyword>
<sequence>MQVKFNKIIALAAFLSSAKAYRVNNSRQNIDTCDTWREVIARAQPSKWFFTRHGQPVKKHCQETKYDIFFCSKVCVVPDGETCKPRSDFGDDLCSDSSYCDHNERVCKPLFDESEFDYSSSFDSSSIDDFFAPDIRMYN</sequence>
<feature type="chain" id="PRO_5003192210" evidence="1">
    <location>
        <begin position="21"/>
        <end position="139"/>
    </location>
</feature>
<reference evidence="2" key="1">
    <citation type="journal article" date="2010" name="Science">
        <title>Plasticity of animal genome architecture unmasked by rapid evolution of a pelagic tunicate.</title>
        <authorList>
            <person name="Denoeud F."/>
            <person name="Henriet S."/>
            <person name="Mungpakdee S."/>
            <person name="Aury J.M."/>
            <person name="Da Silva C."/>
            <person name="Brinkmann H."/>
            <person name="Mikhaleva J."/>
            <person name="Olsen L.C."/>
            <person name="Jubin C."/>
            <person name="Canestro C."/>
            <person name="Bouquet J.M."/>
            <person name="Danks G."/>
            <person name="Poulain J."/>
            <person name="Campsteijn C."/>
            <person name="Adamski M."/>
            <person name="Cross I."/>
            <person name="Yadetie F."/>
            <person name="Muffato M."/>
            <person name="Louis A."/>
            <person name="Butcher S."/>
            <person name="Tsagkogeorga G."/>
            <person name="Konrad A."/>
            <person name="Singh S."/>
            <person name="Jensen M.F."/>
            <person name="Cong E.H."/>
            <person name="Eikeseth-Otteraa H."/>
            <person name="Noel B."/>
            <person name="Anthouard V."/>
            <person name="Porcel B.M."/>
            <person name="Kachouri-Lafond R."/>
            <person name="Nishino A."/>
            <person name="Ugolini M."/>
            <person name="Chourrout P."/>
            <person name="Nishida H."/>
            <person name="Aasland R."/>
            <person name="Huzurbazar S."/>
            <person name="Westhof E."/>
            <person name="Delsuc F."/>
            <person name="Lehrach H."/>
            <person name="Reinhardt R."/>
            <person name="Weissenbach J."/>
            <person name="Roy S.W."/>
            <person name="Artiguenave F."/>
            <person name="Postlethwait J.H."/>
            <person name="Manak J.R."/>
            <person name="Thompson E.M."/>
            <person name="Jaillon O."/>
            <person name="Du Pasquier L."/>
            <person name="Boudinot P."/>
            <person name="Liberles D.A."/>
            <person name="Volff J.N."/>
            <person name="Philippe H."/>
            <person name="Lenhard B."/>
            <person name="Roest Crollius H."/>
            <person name="Wincker P."/>
            <person name="Chourrout D."/>
        </authorList>
    </citation>
    <scope>NUCLEOTIDE SEQUENCE [LARGE SCALE GENOMIC DNA]</scope>
</reference>